<dbReference type="EMBL" id="BSEH01000608">
    <property type="protein sequence ID" value="GLJ58928.1"/>
    <property type="molecule type" value="Genomic_DNA"/>
</dbReference>
<evidence type="ECO:0000313" key="1">
    <source>
        <dbReference type="EMBL" id="GLJ58928.1"/>
    </source>
</evidence>
<proteinExistence type="predicted"/>
<protein>
    <recommendedName>
        <fullName evidence="3">MULE transposase domain-containing protein</fullName>
    </recommendedName>
</protein>
<reference evidence="1" key="1">
    <citation type="submission" date="2022-12" db="EMBL/GenBank/DDBJ databases">
        <title>Chromosome-Level Genome Assembly of Japanese Cedar (Cryptomeriajaponica D. Don).</title>
        <authorList>
            <person name="Fujino T."/>
            <person name="Yamaguchi K."/>
            <person name="Yokoyama T."/>
            <person name="Hamanaka T."/>
            <person name="Harazono Y."/>
            <person name="Kamada H."/>
            <person name="Kobayashi W."/>
            <person name="Ujino-Ihara T."/>
            <person name="Uchiyama K."/>
            <person name="Matsumoto A."/>
            <person name="Izuno A."/>
            <person name="Tsumura Y."/>
            <person name="Toyoda A."/>
            <person name="Shigenobu S."/>
            <person name="Moriguchi Y."/>
            <person name="Ueno S."/>
            <person name="Kasahara M."/>
        </authorList>
    </citation>
    <scope>NUCLEOTIDE SEQUENCE</scope>
</reference>
<dbReference type="Proteomes" id="UP001234787">
    <property type="component" value="Unassembled WGS sequence"/>
</dbReference>
<evidence type="ECO:0008006" key="3">
    <source>
        <dbReference type="Google" id="ProtNLM"/>
    </source>
</evidence>
<evidence type="ECO:0000313" key="2">
    <source>
        <dbReference type="Proteomes" id="UP001234787"/>
    </source>
</evidence>
<dbReference type="PANTHER" id="PTHR33977:SF1">
    <property type="entry name" value="ZINC ION BINDING PROTEIN"/>
    <property type="match status" value="1"/>
</dbReference>
<accession>A0AAD3RRR0</accession>
<dbReference type="PANTHER" id="PTHR33977">
    <property type="entry name" value="ZINC ION BINDING PROTEIN"/>
    <property type="match status" value="1"/>
</dbReference>
<organism evidence="1 2">
    <name type="scientific">Cryptomeria japonica</name>
    <name type="common">Japanese cedar</name>
    <name type="synonym">Cupressus japonica</name>
    <dbReference type="NCBI Taxonomy" id="3369"/>
    <lineage>
        <taxon>Eukaryota</taxon>
        <taxon>Viridiplantae</taxon>
        <taxon>Streptophyta</taxon>
        <taxon>Embryophyta</taxon>
        <taxon>Tracheophyta</taxon>
        <taxon>Spermatophyta</taxon>
        <taxon>Pinopsida</taxon>
        <taxon>Pinidae</taxon>
        <taxon>Conifers II</taxon>
        <taxon>Cupressales</taxon>
        <taxon>Cupressaceae</taxon>
        <taxon>Cryptomeria</taxon>
    </lineage>
</organism>
<dbReference type="AlphaFoldDB" id="A0AAD3RRR0"/>
<name>A0AAD3RRR0_CRYJA</name>
<gene>
    <name evidence="1" type="ORF">SUGI_1484890</name>
</gene>
<comment type="caution">
    <text evidence="1">The sequence shown here is derived from an EMBL/GenBank/DDBJ whole genome shotgun (WGS) entry which is preliminary data.</text>
</comment>
<sequence length="257" mass="30392">MLADAVHKEHKQMVHEKMTMFEGQYSRDDFLTMDDIANIDHRIKASSYIFHSSDAISMQQWVLAKSNKWFAYQEYSATVVDGDGQIPFILGIQLPEQLDWMLQYGHNNILAMDSTFGTNAMKFQLYTILVFNSKHMGMPMAWIIMSRYCAYDMVYWMRVLLQWLHLKKIDWRLNVFMVDDAEVFQCDVHLCSCHVRRAWLKNLITKVKDNAVRGEMFDRLGYIMHRSTNEDSARNEVDIFIEDFKDTQPSFIEYFKG</sequence>
<keyword evidence="2" id="KW-1185">Reference proteome</keyword>